<keyword evidence="2" id="KW-0472">Membrane</keyword>
<name>A0A7J9FS45_9ROSI</name>
<evidence type="ECO:0000313" key="4">
    <source>
        <dbReference type="Proteomes" id="UP000593568"/>
    </source>
</evidence>
<feature type="transmembrane region" description="Helical" evidence="2">
    <location>
        <begin position="61"/>
        <end position="79"/>
    </location>
</feature>
<keyword evidence="4" id="KW-1185">Reference proteome</keyword>
<comment type="caution">
    <text evidence="3">The sequence shown here is derived from an EMBL/GenBank/DDBJ whole genome shotgun (WGS) entry which is preliminary data.</text>
</comment>
<keyword evidence="2" id="KW-0812">Transmembrane</keyword>
<dbReference type="Proteomes" id="UP000593568">
    <property type="component" value="Unassembled WGS sequence"/>
</dbReference>
<evidence type="ECO:0008006" key="5">
    <source>
        <dbReference type="Google" id="ProtNLM"/>
    </source>
</evidence>
<protein>
    <recommendedName>
        <fullName evidence="5">DUF4283 domain-containing protein</fullName>
    </recommendedName>
</protein>
<dbReference type="AlphaFoldDB" id="A0A7J9FS45"/>
<proteinExistence type="predicted"/>
<organism evidence="3 4">
    <name type="scientific">Gossypium trilobum</name>
    <dbReference type="NCBI Taxonomy" id="34281"/>
    <lineage>
        <taxon>Eukaryota</taxon>
        <taxon>Viridiplantae</taxon>
        <taxon>Streptophyta</taxon>
        <taxon>Embryophyta</taxon>
        <taxon>Tracheophyta</taxon>
        <taxon>Spermatophyta</taxon>
        <taxon>Magnoliopsida</taxon>
        <taxon>eudicotyledons</taxon>
        <taxon>Gunneridae</taxon>
        <taxon>Pentapetalae</taxon>
        <taxon>rosids</taxon>
        <taxon>malvids</taxon>
        <taxon>Malvales</taxon>
        <taxon>Malvaceae</taxon>
        <taxon>Malvoideae</taxon>
        <taxon>Gossypium</taxon>
    </lineage>
</organism>
<evidence type="ECO:0000256" key="2">
    <source>
        <dbReference type="SAM" id="Phobius"/>
    </source>
</evidence>
<accession>A0A7J9FS45</accession>
<evidence type="ECO:0000256" key="1">
    <source>
        <dbReference type="SAM" id="MobiDB-lite"/>
    </source>
</evidence>
<feature type="region of interest" description="Disordered" evidence="1">
    <location>
        <begin position="119"/>
        <end position="160"/>
    </location>
</feature>
<feature type="compositionally biased region" description="Basic residues" evidence="1">
    <location>
        <begin position="148"/>
        <end position="160"/>
    </location>
</feature>
<evidence type="ECO:0000313" key="3">
    <source>
        <dbReference type="EMBL" id="MBA0787385.1"/>
    </source>
</evidence>
<sequence>MSDYNFHLPPFWIQIYDIPFEQMDRQVVVDIGSVLGEFLPLIGGTRMAIGFSTYKFGMKGSLYFVIIAVALDTILKNSWVRWLIKRDKVEILTENDGTKSMDDATEGRDGELDLSLEIAKGKGKMDEGASDSSSLTDKRTKRDPKGGIRARSKHKKNQRV</sequence>
<dbReference type="EMBL" id="JABEZW010225729">
    <property type="protein sequence ID" value="MBA0787385.1"/>
    <property type="molecule type" value="Genomic_DNA"/>
</dbReference>
<keyword evidence="2" id="KW-1133">Transmembrane helix</keyword>
<feature type="compositionally biased region" description="Basic and acidic residues" evidence="1">
    <location>
        <begin position="136"/>
        <end position="146"/>
    </location>
</feature>
<gene>
    <name evidence="3" type="ORF">Gotri_025643</name>
</gene>
<reference evidence="3 4" key="1">
    <citation type="journal article" date="2019" name="Genome Biol. Evol.">
        <title>Insights into the evolution of the New World diploid cottons (Gossypium, subgenus Houzingenia) based on genome sequencing.</title>
        <authorList>
            <person name="Grover C.E."/>
            <person name="Arick M.A. 2nd"/>
            <person name="Thrash A."/>
            <person name="Conover J.L."/>
            <person name="Sanders W.S."/>
            <person name="Peterson D.G."/>
            <person name="Frelichowski J.E."/>
            <person name="Scheffler J.A."/>
            <person name="Scheffler B.E."/>
            <person name="Wendel J.F."/>
        </authorList>
    </citation>
    <scope>NUCLEOTIDE SEQUENCE [LARGE SCALE GENOMIC DNA]</scope>
    <source>
        <strain evidence="3">8</strain>
        <tissue evidence="3">Leaf</tissue>
    </source>
</reference>